<protein>
    <submittedName>
        <fullName evidence="1">Uncharacterized protein</fullName>
    </submittedName>
</protein>
<reference evidence="1 2" key="1">
    <citation type="submission" date="2020-10" db="EMBL/GenBank/DDBJ databases">
        <title>The Coptis chinensis genome and diversification of protoberbering-type alkaloids.</title>
        <authorList>
            <person name="Wang B."/>
            <person name="Shu S."/>
            <person name="Song C."/>
            <person name="Liu Y."/>
        </authorList>
    </citation>
    <scope>NUCLEOTIDE SEQUENCE [LARGE SCALE GENOMIC DNA]</scope>
    <source>
        <strain evidence="1">HL-2020</strain>
        <tissue evidence="1">Leaf</tissue>
    </source>
</reference>
<name>A0A835I127_9MAGN</name>
<evidence type="ECO:0000313" key="2">
    <source>
        <dbReference type="Proteomes" id="UP000631114"/>
    </source>
</evidence>
<dbReference type="PANTHER" id="PTHR47350:SF4">
    <property type="entry name" value="PROTEIN IWS1 HOMOLOG 1"/>
    <property type="match status" value="1"/>
</dbReference>
<comment type="caution">
    <text evidence="1">The sequence shown here is derived from an EMBL/GenBank/DDBJ whole genome shotgun (WGS) entry which is preliminary data.</text>
</comment>
<dbReference type="PANTHER" id="PTHR47350">
    <property type="entry name" value="PROTEIN IWS1 HOMOLOG 1"/>
    <property type="match status" value="1"/>
</dbReference>
<dbReference type="GO" id="GO:0032784">
    <property type="term" value="P:regulation of DNA-templated transcription elongation"/>
    <property type="evidence" value="ECO:0007669"/>
    <property type="project" value="InterPro"/>
</dbReference>
<dbReference type="Proteomes" id="UP000631114">
    <property type="component" value="Unassembled WGS sequence"/>
</dbReference>
<dbReference type="OrthoDB" id="21124at2759"/>
<gene>
    <name evidence="1" type="ORF">IFM89_015586</name>
</gene>
<sequence>MPNIVIRTAILEILTNYSIDLEKFDRMEQLKKSGMDRVIIGQNLVNKWNRPIFNNNMTRYVDVRKEDEERVVYSRPSKGLKGPARLEYKEVDLDVSQFLERDRPRLLSSMQHAVRPESMVMDFVESPLSKIDPAEVRARAGQIVSDQRRLRLSKNLHNLKS</sequence>
<dbReference type="EMBL" id="JADFTS010000004">
    <property type="protein sequence ID" value="KAF9609331.1"/>
    <property type="molecule type" value="Genomic_DNA"/>
</dbReference>
<dbReference type="GO" id="GO:0009742">
    <property type="term" value="P:brassinosteroid mediated signaling pathway"/>
    <property type="evidence" value="ECO:0007669"/>
    <property type="project" value="InterPro"/>
</dbReference>
<accession>A0A835I127</accession>
<dbReference type="InterPro" id="IPR044204">
    <property type="entry name" value="IWS1/2"/>
</dbReference>
<proteinExistence type="predicted"/>
<dbReference type="AlphaFoldDB" id="A0A835I127"/>
<keyword evidence="2" id="KW-1185">Reference proteome</keyword>
<organism evidence="1 2">
    <name type="scientific">Coptis chinensis</name>
    <dbReference type="NCBI Taxonomy" id="261450"/>
    <lineage>
        <taxon>Eukaryota</taxon>
        <taxon>Viridiplantae</taxon>
        <taxon>Streptophyta</taxon>
        <taxon>Embryophyta</taxon>
        <taxon>Tracheophyta</taxon>
        <taxon>Spermatophyta</taxon>
        <taxon>Magnoliopsida</taxon>
        <taxon>Ranunculales</taxon>
        <taxon>Ranunculaceae</taxon>
        <taxon>Coptidoideae</taxon>
        <taxon>Coptis</taxon>
    </lineage>
</organism>
<evidence type="ECO:0000313" key="1">
    <source>
        <dbReference type="EMBL" id="KAF9609331.1"/>
    </source>
</evidence>